<feature type="compositionally biased region" description="Polar residues" evidence="1">
    <location>
        <begin position="454"/>
        <end position="465"/>
    </location>
</feature>
<feature type="region of interest" description="Disordered" evidence="1">
    <location>
        <begin position="492"/>
        <end position="542"/>
    </location>
</feature>
<feature type="compositionally biased region" description="Basic and acidic residues" evidence="1">
    <location>
        <begin position="1566"/>
        <end position="1577"/>
    </location>
</feature>
<protein>
    <submittedName>
        <fullName evidence="2">Uncharacterized protein</fullName>
    </submittedName>
</protein>
<organism evidence="2 3">
    <name type="scientific">Digitaria exilis</name>
    <dbReference type="NCBI Taxonomy" id="1010633"/>
    <lineage>
        <taxon>Eukaryota</taxon>
        <taxon>Viridiplantae</taxon>
        <taxon>Streptophyta</taxon>
        <taxon>Embryophyta</taxon>
        <taxon>Tracheophyta</taxon>
        <taxon>Spermatophyta</taxon>
        <taxon>Magnoliopsida</taxon>
        <taxon>Liliopsida</taxon>
        <taxon>Poales</taxon>
        <taxon>Poaceae</taxon>
        <taxon>PACMAD clade</taxon>
        <taxon>Panicoideae</taxon>
        <taxon>Panicodae</taxon>
        <taxon>Paniceae</taxon>
        <taxon>Anthephorinae</taxon>
        <taxon>Digitaria</taxon>
    </lineage>
</organism>
<feature type="region of interest" description="Disordered" evidence="1">
    <location>
        <begin position="451"/>
        <end position="477"/>
    </location>
</feature>
<feature type="compositionally biased region" description="Basic and acidic residues" evidence="1">
    <location>
        <begin position="1615"/>
        <end position="1635"/>
    </location>
</feature>
<feature type="region of interest" description="Disordered" evidence="1">
    <location>
        <begin position="1431"/>
        <end position="1477"/>
    </location>
</feature>
<dbReference type="GO" id="GO:0072583">
    <property type="term" value="P:clathrin-dependent endocytosis"/>
    <property type="evidence" value="ECO:0007669"/>
    <property type="project" value="TreeGrafter"/>
</dbReference>
<dbReference type="GO" id="GO:0072318">
    <property type="term" value="P:clathrin coat disassembly"/>
    <property type="evidence" value="ECO:0007669"/>
    <property type="project" value="TreeGrafter"/>
</dbReference>
<keyword evidence="3" id="KW-1185">Reference proteome</keyword>
<dbReference type="GO" id="GO:0005737">
    <property type="term" value="C:cytoplasm"/>
    <property type="evidence" value="ECO:0007669"/>
    <property type="project" value="TreeGrafter"/>
</dbReference>
<evidence type="ECO:0000313" key="2">
    <source>
        <dbReference type="EMBL" id="KAF8697003.1"/>
    </source>
</evidence>
<dbReference type="CDD" id="cd06503">
    <property type="entry name" value="ATP-synt_Fo_b"/>
    <property type="match status" value="1"/>
</dbReference>
<feature type="region of interest" description="Disordered" evidence="1">
    <location>
        <begin position="1615"/>
        <end position="1641"/>
    </location>
</feature>
<evidence type="ECO:0000313" key="3">
    <source>
        <dbReference type="Proteomes" id="UP000636709"/>
    </source>
</evidence>
<feature type="compositionally biased region" description="Basic and acidic residues" evidence="1">
    <location>
        <begin position="1457"/>
        <end position="1477"/>
    </location>
</feature>
<evidence type="ECO:0000256" key="1">
    <source>
        <dbReference type="SAM" id="MobiDB-lite"/>
    </source>
</evidence>
<comment type="caution">
    <text evidence="2">The sequence shown here is derived from an EMBL/GenBank/DDBJ whole genome shotgun (WGS) entry which is preliminary data.</text>
</comment>
<gene>
    <name evidence="2" type="ORF">HU200_036652</name>
</gene>
<dbReference type="GO" id="GO:0030276">
    <property type="term" value="F:clathrin binding"/>
    <property type="evidence" value="ECO:0007669"/>
    <property type="project" value="TreeGrafter"/>
</dbReference>
<dbReference type="Proteomes" id="UP000636709">
    <property type="component" value="Unassembled WGS sequence"/>
</dbReference>
<dbReference type="GO" id="GO:0031982">
    <property type="term" value="C:vesicle"/>
    <property type="evidence" value="ECO:0007669"/>
    <property type="project" value="TreeGrafter"/>
</dbReference>
<feature type="region of interest" description="Disordered" evidence="1">
    <location>
        <begin position="1494"/>
        <end position="1536"/>
    </location>
</feature>
<sequence>MEEVATAPPPRRRHRRKASDAAAAALAAASSYGDVFGGPPRFAPPPAFAEGAGAAPADYSEVFGGVAASCSIPYLDLPPAVADGAGAAVGGYGEIFGCFDFGDFAVPYEEMLPGADCLAEEIVSPSGSSRSAVEALLIFTIHHFGKETLVRDGRAPPAAAVRLPRRVPPPVRVQGLLGKAFILAGIEGIGSSGQPDGGLWEAAGADGGGPPVKCYISHHKLNAHHFRLQCVLWSSAIGEAESSTKKESGQLDTETYQQYSDSGCDQNYDEEQFYPVSFPPDSEQRFSMSYNKATRGRPDDLVEMATCIVEPSISYVVDSCHLSNGSEMDNVPVMDGTHANRVKEKMSPPNDVAISLKSADSASVVDQQPHIPTCPPISGNIREESFNKRSSIDLVLSEESPASNDVVKVKMSPPNVVAVSLKGGNNASAVDQQPYIPTFPPNSENICDEESCNKRPTTHSMSSEEAPSPNGVQEKMSPPNVVAVSLKGADTASVADQQPHIPTCPPNSENICDEETFNKRSSTHSMSSEDALSPNGVKEKMSPPNVVAVSLNGANNASVVDQQPHIPSCPPISENICEEESFNKRSSTHSMSSDEVPSPDYPFLRASDISLPAAPIKVQPPPMPPFKLLSKKGNKEHGDADVNPNSAAAAAMKEAMEFAEARLKAAKDLMERKGGSFKFRKRPAHHRSTKSTEIKECKTPEEVHLFEENLDMRRLPKGENQNIDISSLDKDRGGGAFKTVHCDHDKMGVLSAGKPQEMVQNGREQEQLGKWTSDAEFYELVSNDQRSRPNEAACQGNNDLMTNSFTKLDQSEKEKAESSVGEPKRSRKLWGINNTIGLRMEHVDQGKDGIASMAEQKVPSLPEVPFGAERVTYQEPTERDNCLLTNSFVKLDQSDKEKAGGFVGEPKRSRKLWSSNSTTGLRIEPVIQGKDGIPSVEAEEKAPGLLDVPFCDARVTYQEPTKGDNSLVTNSCAKLDQLHKEKAGSFAGEPKRSRKLWSDNNTLGMRIEPVNQGKDSIVSVEAEQKAVRSPEVPFCDERVTYQEQTSSHMKQCSGPKNSQGHSNDALFEISCTNSLPTEVHADPEMSCSFLEPCLSGRHANGNENHSDGRTQETPLVGNCNHNDSNREGLELPCTDELPCTLARTQILQDLPDVPITDEIKEGSMKVSQLEESAKPCEIFKKERLFDFVDEACLQNEDGRANEVTSLSLNHEELTKYGIEEKADVHEYFQEGDVDQVAGSPEDEGYVTSGSGIANESEYEEAEDGVFVGDSKLMEPNVKTCGTFDKDPYQFQESQGSLGPQDLENMDRVEELISHGDRKEAQKSLLENVDRILVEEVPNGVYPEVNVRCDINYYPFDSVNESITDDGSTYAMKMGTLPNTLQASFSEACASMKHSPQHAESVSPEKADVLKNPEVNCREANREIPTENFATLEEGQNTGSKMEERDNFAEDTTSETVLKSREESLDVQRTKARNDVKDTEGKLEKELLIRLDEEKEKEFKLEKDKQQDKERRRRELEEEKEREMERAKDRLAVQRATREAHERAFAEVRAKAERKALERITSARQRASAEAHEKEEKTNAQAALEKASREARIKAERAAVERATAEARERAIEKAKAAADAKERMERFRSSFKDSIKAPNQDNQHEAQFQKTAVHGKSTDIEVVEVESALRHKAKSERHQRTAERAVRSNSLFSPLLVQCSVV</sequence>
<feature type="region of interest" description="Disordered" evidence="1">
    <location>
        <begin position="1559"/>
        <end position="1587"/>
    </location>
</feature>
<feature type="compositionally biased region" description="Polar residues" evidence="1">
    <location>
        <begin position="519"/>
        <end position="530"/>
    </location>
</feature>
<dbReference type="PANTHER" id="PTHR23172:SF100">
    <property type="entry name" value="OS01G0634300 PROTEIN"/>
    <property type="match status" value="1"/>
</dbReference>
<dbReference type="EMBL" id="JACEFO010001880">
    <property type="protein sequence ID" value="KAF8697003.1"/>
    <property type="molecule type" value="Genomic_DNA"/>
</dbReference>
<dbReference type="OrthoDB" id="1717591at2759"/>
<feature type="region of interest" description="Disordered" evidence="1">
    <location>
        <begin position="1235"/>
        <end position="1259"/>
    </location>
</feature>
<proteinExistence type="predicted"/>
<name>A0A835EKF4_9POAL</name>
<dbReference type="PANTHER" id="PTHR23172">
    <property type="entry name" value="AUXILIN/CYCLIN G-ASSOCIATED KINASE-RELATED"/>
    <property type="match status" value="1"/>
</dbReference>
<reference evidence="2" key="1">
    <citation type="submission" date="2020-07" db="EMBL/GenBank/DDBJ databases">
        <title>Genome sequence and genetic diversity analysis of an under-domesticated orphan crop, white fonio (Digitaria exilis).</title>
        <authorList>
            <person name="Bennetzen J.L."/>
            <person name="Chen S."/>
            <person name="Ma X."/>
            <person name="Wang X."/>
            <person name="Yssel A.E.J."/>
            <person name="Chaluvadi S.R."/>
            <person name="Johnson M."/>
            <person name="Gangashetty P."/>
            <person name="Hamidou F."/>
            <person name="Sanogo M.D."/>
            <person name="Zwaenepoel A."/>
            <person name="Wallace J."/>
            <person name="Van De Peer Y."/>
            <person name="Van Deynze A."/>
        </authorList>
    </citation>
    <scope>NUCLEOTIDE SEQUENCE</scope>
    <source>
        <tissue evidence="2">Leaves</tissue>
    </source>
</reference>
<accession>A0A835EKF4</accession>